<organism evidence="2 3">
    <name type="scientific">Endosaccharibacter trunci</name>
    <dbReference type="NCBI Taxonomy" id="2812733"/>
    <lineage>
        <taxon>Bacteria</taxon>
        <taxon>Pseudomonadati</taxon>
        <taxon>Pseudomonadota</taxon>
        <taxon>Alphaproteobacteria</taxon>
        <taxon>Acetobacterales</taxon>
        <taxon>Acetobacteraceae</taxon>
        <taxon>Endosaccharibacter</taxon>
    </lineage>
</organism>
<dbReference type="PANTHER" id="PTHR43574">
    <property type="entry name" value="EPIMERASE-RELATED"/>
    <property type="match status" value="1"/>
</dbReference>
<comment type="caution">
    <text evidence="2">The sequence shown here is derived from an EMBL/GenBank/DDBJ whole genome shotgun (WGS) entry which is preliminary data.</text>
</comment>
<dbReference type="Proteomes" id="UP001524587">
    <property type="component" value="Unassembled WGS sequence"/>
</dbReference>
<dbReference type="InterPro" id="IPR036291">
    <property type="entry name" value="NAD(P)-bd_dom_sf"/>
</dbReference>
<proteinExistence type="predicted"/>
<evidence type="ECO:0000313" key="2">
    <source>
        <dbReference type="EMBL" id="MCQ8278967.1"/>
    </source>
</evidence>
<dbReference type="SUPFAM" id="SSF51735">
    <property type="entry name" value="NAD(P)-binding Rossmann-fold domains"/>
    <property type="match status" value="1"/>
</dbReference>
<protein>
    <submittedName>
        <fullName evidence="2">SDR family oxidoreductase</fullName>
    </submittedName>
</protein>
<dbReference type="Gene3D" id="3.40.50.720">
    <property type="entry name" value="NAD(P)-binding Rossmann-like Domain"/>
    <property type="match status" value="1"/>
</dbReference>
<reference evidence="2 3" key="1">
    <citation type="submission" date="2022-06" db="EMBL/GenBank/DDBJ databases">
        <title>Endosaccharibacter gen. nov., sp. nov., endophytic bacteria isolated from sugarcane.</title>
        <authorList>
            <person name="Pitiwittayakul N."/>
            <person name="Yukphan P."/>
            <person name="Charoenyingcharoen P."/>
            <person name="Tanasupawat S."/>
        </authorList>
    </citation>
    <scope>NUCLEOTIDE SEQUENCE [LARGE SCALE GENOMIC DNA]</scope>
    <source>
        <strain evidence="2 3">KSS8</strain>
    </source>
</reference>
<dbReference type="EMBL" id="JAMSKV010000009">
    <property type="protein sequence ID" value="MCQ8278967.1"/>
    <property type="molecule type" value="Genomic_DNA"/>
</dbReference>
<sequence length="289" mass="30771">MTRSPHLLILGLGYSAVAVAEQARAAGYRVTATRRDLSAAAPDGVAVIRPEEAAGVLADATHWLAGAPPGAEGDPFLALLGDAPRGCRPDWIGYFSTTGIYGDRNGDWVDETTEPAPGTVRGQRRLAAERAWSALAARLGARMDLLRLAGIYGPGRSVFDALRDGTSRRIVAPGHAFGRIHRDDIAGATLAAMRRGPAHRVCNLVDDLPAESATVIAYAAGLLGVPPPPEVPLDEALRDMSAMGRSFWSENRKVSGRATQAALGRPWLHPTFREGLAAILREEHLKPRS</sequence>
<keyword evidence="3" id="KW-1185">Reference proteome</keyword>
<evidence type="ECO:0000256" key="1">
    <source>
        <dbReference type="ARBA" id="ARBA00023027"/>
    </source>
</evidence>
<dbReference type="RefSeq" id="WP_422864447.1">
    <property type="nucleotide sequence ID" value="NZ_JAMSKV010000009.1"/>
</dbReference>
<dbReference type="CDD" id="cd05266">
    <property type="entry name" value="SDR_a4"/>
    <property type="match status" value="1"/>
</dbReference>
<evidence type="ECO:0000313" key="3">
    <source>
        <dbReference type="Proteomes" id="UP001524587"/>
    </source>
</evidence>
<gene>
    <name evidence="2" type="ORF">NFI95_10965</name>
</gene>
<accession>A0ABT1W7X2</accession>
<name>A0ABT1W7X2_9PROT</name>
<keyword evidence="1" id="KW-0520">NAD</keyword>